<accession>A0A9X3CKE2</accession>
<evidence type="ECO:0000313" key="3">
    <source>
        <dbReference type="Proteomes" id="UP001155587"/>
    </source>
</evidence>
<organism evidence="2 3">
    <name type="scientific">Vibrio qingdaonensis</name>
    <dbReference type="NCBI Taxonomy" id="2829491"/>
    <lineage>
        <taxon>Bacteria</taxon>
        <taxon>Pseudomonadati</taxon>
        <taxon>Pseudomonadota</taxon>
        <taxon>Gammaproteobacteria</taxon>
        <taxon>Vibrionales</taxon>
        <taxon>Vibrionaceae</taxon>
        <taxon>Vibrio</taxon>
    </lineage>
</organism>
<evidence type="ECO:0000256" key="1">
    <source>
        <dbReference type="SAM" id="SignalP"/>
    </source>
</evidence>
<reference evidence="2" key="1">
    <citation type="submission" date="2022-02" db="EMBL/GenBank/DDBJ databases">
        <title>Vibrio sp. nov, a new bacterium isolated from seawater.</title>
        <authorList>
            <person name="Yuan Y."/>
        </authorList>
    </citation>
    <scope>NUCLEOTIDE SEQUENCE</scope>
    <source>
        <strain evidence="2">ZSDZ65</strain>
    </source>
</reference>
<dbReference type="EMBL" id="JAKRRY010000002">
    <property type="protein sequence ID" value="MCW8345102.1"/>
    <property type="molecule type" value="Genomic_DNA"/>
</dbReference>
<feature type="signal peptide" evidence="1">
    <location>
        <begin position="1"/>
        <end position="22"/>
    </location>
</feature>
<feature type="chain" id="PRO_5040766412" evidence="1">
    <location>
        <begin position="23"/>
        <end position="143"/>
    </location>
</feature>
<comment type="caution">
    <text evidence="2">The sequence shown here is derived from an EMBL/GenBank/DDBJ whole genome shotgun (WGS) entry which is preliminary data.</text>
</comment>
<sequence length="143" mass="15977">MIRKYVLPLMILLVNLTPYAKAVTIGDDICDFVNNENYSDVFKTSLKNQYHSGPNFNKHDYVFTYSCGGGAICGNIMSSPGNVLTDFPSEFLVDSQEGEFSMDYDVNSNKICFTGKSAFDSEFYNHECYKLLSGKLIKVGTAQ</sequence>
<keyword evidence="1" id="KW-0732">Signal</keyword>
<protein>
    <submittedName>
        <fullName evidence="2">Uncharacterized protein</fullName>
    </submittedName>
</protein>
<dbReference type="RefSeq" id="WP_265673545.1">
    <property type="nucleotide sequence ID" value="NZ_JAKRRY010000002.1"/>
</dbReference>
<proteinExistence type="predicted"/>
<keyword evidence="3" id="KW-1185">Reference proteome</keyword>
<dbReference type="AlphaFoldDB" id="A0A9X3CKE2"/>
<dbReference type="Proteomes" id="UP001155587">
    <property type="component" value="Unassembled WGS sequence"/>
</dbReference>
<name>A0A9X3CKE2_9VIBR</name>
<gene>
    <name evidence="2" type="ORF">MD535_03545</name>
</gene>
<evidence type="ECO:0000313" key="2">
    <source>
        <dbReference type="EMBL" id="MCW8345102.1"/>
    </source>
</evidence>